<dbReference type="AlphaFoldDB" id="A0A1Y2N0F1"/>
<comment type="caution">
    <text evidence="3">The sequence shown here is derived from an EMBL/GenBank/DDBJ whole genome shotgun (WGS) entry which is preliminary data.</text>
</comment>
<evidence type="ECO:0000256" key="1">
    <source>
        <dbReference type="SAM" id="MobiDB-lite"/>
    </source>
</evidence>
<reference evidence="3 4" key="1">
    <citation type="submission" date="2016-09" db="EMBL/GenBank/DDBJ databases">
        <title>Pseudonocardia autotrophica DSM535, a candidate organism with high potential of specific P450 cytochromes.</title>
        <authorList>
            <person name="Grumaz C."/>
            <person name="Vainshtein Y."/>
            <person name="Kirstahler P."/>
            <person name="Sohn K."/>
        </authorList>
    </citation>
    <scope>NUCLEOTIDE SEQUENCE [LARGE SCALE GENOMIC DNA]</scope>
    <source>
        <strain evidence="3 4">DSM 535</strain>
    </source>
</reference>
<dbReference type="RefSeq" id="WP_085913025.1">
    <property type="nucleotide sequence ID" value="NZ_AP018920.1"/>
</dbReference>
<keyword evidence="4" id="KW-1185">Reference proteome</keyword>
<feature type="region of interest" description="Disordered" evidence="1">
    <location>
        <begin position="1"/>
        <end position="52"/>
    </location>
</feature>
<feature type="transmembrane region" description="Helical" evidence="2">
    <location>
        <begin position="115"/>
        <end position="134"/>
    </location>
</feature>
<proteinExistence type="predicted"/>
<keyword evidence="2" id="KW-1133">Transmembrane helix</keyword>
<feature type="transmembrane region" description="Helical" evidence="2">
    <location>
        <begin position="56"/>
        <end position="77"/>
    </location>
</feature>
<dbReference type="Proteomes" id="UP000194360">
    <property type="component" value="Unassembled WGS sequence"/>
</dbReference>
<protein>
    <submittedName>
        <fullName evidence="3">Uncharacterized protein</fullName>
    </submittedName>
</protein>
<feature type="compositionally biased region" description="Pro residues" evidence="1">
    <location>
        <begin position="23"/>
        <end position="37"/>
    </location>
</feature>
<dbReference type="EMBL" id="MIGB01000013">
    <property type="protein sequence ID" value="OSY40378.1"/>
    <property type="molecule type" value="Genomic_DNA"/>
</dbReference>
<name>A0A1Y2N0F1_PSEAH</name>
<keyword evidence="2" id="KW-0472">Membrane</keyword>
<gene>
    <name evidence="3" type="ORF">BG845_02782</name>
</gene>
<evidence type="ECO:0000256" key="2">
    <source>
        <dbReference type="SAM" id="Phobius"/>
    </source>
</evidence>
<keyword evidence="2" id="KW-0812">Transmembrane</keyword>
<accession>A0A1Y2N0F1</accession>
<sequence length="135" mass="13667">MGEERERFPWQGAPGWSGVDPGQHPPHAPMPGAPPYPARTAPEPAGPAAPAGAGPVLARCIAAPAGWVAVALLIAAVTGVASWPLRGLALALPWLVGSAVLVFPARRGAGPGMLVALAFGPFWLLHALAVGLLGW</sequence>
<feature type="compositionally biased region" description="Low complexity" evidence="1">
    <location>
        <begin position="38"/>
        <end position="52"/>
    </location>
</feature>
<evidence type="ECO:0000313" key="3">
    <source>
        <dbReference type="EMBL" id="OSY40378.1"/>
    </source>
</evidence>
<feature type="transmembrane region" description="Helical" evidence="2">
    <location>
        <begin position="83"/>
        <end position="103"/>
    </location>
</feature>
<dbReference type="STRING" id="2074.BG845_02782"/>
<dbReference type="OrthoDB" id="3578594at2"/>
<organism evidence="3 4">
    <name type="scientific">Pseudonocardia autotrophica</name>
    <name type="common">Amycolata autotrophica</name>
    <name type="synonym">Nocardia autotrophica</name>
    <dbReference type="NCBI Taxonomy" id="2074"/>
    <lineage>
        <taxon>Bacteria</taxon>
        <taxon>Bacillati</taxon>
        <taxon>Actinomycetota</taxon>
        <taxon>Actinomycetes</taxon>
        <taxon>Pseudonocardiales</taxon>
        <taxon>Pseudonocardiaceae</taxon>
        <taxon>Pseudonocardia</taxon>
    </lineage>
</organism>
<evidence type="ECO:0000313" key="4">
    <source>
        <dbReference type="Proteomes" id="UP000194360"/>
    </source>
</evidence>